<dbReference type="AlphaFoldDB" id="A0A0E9PKT2"/>
<sequence>MYFSNLEGFDSYSKDAVSVSSCLVDLAGTLKYVAKGLIKLLLNGAVLRSDVILCPLPCGKRVAR</sequence>
<reference evidence="1" key="2">
    <citation type="journal article" date="2015" name="Fish Shellfish Immunol.">
        <title>Early steps in the European eel (Anguilla anguilla)-Vibrio vulnificus interaction in the gills: Role of the RtxA13 toxin.</title>
        <authorList>
            <person name="Callol A."/>
            <person name="Pajuelo D."/>
            <person name="Ebbesson L."/>
            <person name="Teles M."/>
            <person name="MacKenzie S."/>
            <person name="Amaro C."/>
        </authorList>
    </citation>
    <scope>NUCLEOTIDE SEQUENCE</scope>
</reference>
<protein>
    <submittedName>
        <fullName evidence="1">Uncharacterized protein</fullName>
    </submittedName>
</protein>
<organism evidence="1">
    <name type="scientific">Anguilla anguilla</name>
    <name type="common">European freshwater eel</name>
    <name type="synonym">Muraena anguilla</name>
    <dbReference type="NCBI Taxonomy" id="7936"/>
    <lineage>
        <taxon>Eukaryota</taxon>
        <taxon>Metazoa</taxon>
        <taxon>Chordata</taxon>
        <taxon>Craniata</taxon>
        <taxon>Vertebrata</taxon>
        <taxon>Euteleostomi</taxon>
        <taxon>Actinopterygii</taxon>
        <taxon>Neopterygii</taxon>
        <taxon>Teleostei</taxon>
        <taxon>Anguilliformes</taxon>
        <taxon>Anguillidae</taxon>
        <taxon>Anguilla</taxon>
    </lineage>
</organism>
<reference evidence="1" key="1">
    <citation type="submission" date="2014-11" db="EMBL/GenBank/DDBJ databases">
        <authorList>
            <person name="Amaro Gonzalez C."/>
        </authorList>
    </citation>
    <scope>NUCLEOTIDE SEQUENCE</scope>
</reference>
<proteinExistence type="predicted"/>
<evidence type="ECO:0000313" key="1">
    <source>
        <dbReference type="EMBL" id="JAH04710.1"/>
    </source>
</evidence>
<dbReference type="EMBL" id="GBXM01103867">
    <property type="protein sequence ID" value="JAH04710.1"/>
    <property type="molecule type" value="Transcribed_RNA"/>
</dbReference>
<name>A0A0E9PKT2_ANGAN</name>
<accession>A0A0E9PKT2</accession>